<keyword evidence="1" id="KW-0645">Protease</keyword>
<evidence type="ECO:0000259" key="4">
    <source>
        <dbReference type="Pfam" id="PF01343"/>
    </source>
</evidence>
<organism evidence="5 6">
    <name type="scientific">Paramecium primaurelia</name>
    <dbReference type="NCBI Taxonomy" id="5886"/>
    <lineage>
        <taxon>Eukaryota</taxon>
        <taxon>Sar</taxon>
        <taxon>Alveolata</taxon>
        <taxon>Ciliophora</taxon>
        <taxon>Intramacronucleata</taxon>
        <taxon>Oligohymenophorea</taxon>
        <taxon>Peniculida</taxon>
        <taxon>Parameciidae</taxon>
        <taxon>Paramecium</taxon>
    </lineage>
</organism>
<keyword evidence="6" id="KW-1185">Reference proteome</keyword>
<sequence>MQTLLKLFTKPRIPIIRLSGVIKQQSGDKIQDQLDKIKSKNLCALAILINSPGGLPVQSDIICQKLNLFKQKHNIPIYTFAEDVAASGGYFVLCIGDKVFADQSSLIGSVGVISQWYGIKKALEKLGIEAKFLTSNDQIHEVVNSAFSDFNQEGATQWVDKLEFTHQMFINHVKSYRKNIVDQNVFKAEVYNGEQAKQLGLIDDFGNYEEILNKLHPGCKFEYVSFPTKMEELKQLNKA</sequence>
<dbReference type="Proteomes" id="UP000688137">
    <property type="component" value="Unassembled WGS sequence"/>
</dbReference>
<dbReference type="EMBL" id="CAJJDM010000040">
    <property type="protein sequence ID" value="CAD8067914.1"/>
    <property type="molecule type" value="Genomic_DNA"/>
</dbReference>
<dbReference type="InterPro" id="IPR002142">
    <property type="entry name" value="Peptidase_S49"/>
</dbReference>
<dbReference type="Pfam" id="PF01343">
    <property type="entry name" value="Peptidase_S49"/>
    <property type="match status" value="1"/>
</dbReference>
<dbReference type="CDD" id="cd07023">
    <property type="entry name" value="S49_Sppa_N_C"/>
    <property type="match status" value="1"/>
</dbReference>
<dbReference type="PANTHER" id="PTHR42987">
    <property type="entry name" value="PEPTIDASE S49"/>
    <property type="match status" value="1"/>
</dbReference>
<evidence type="ECO:0000313" key="5">
    <source>
        <dbReference type="EMBL" id="CAD8067914.1"/>
    </source>
</evidence>
<protein>
    <recommendedName>
        <fullName evidence="4">Peptidase S49 domain-containing protein</fullName>
    </recommendedName>
</protein>
<dbReference type="InterPro" id="IPR047272">
    <property type="entry name" value="S49_SppA_C"/>
</dbReference>
<dbReference type="GO" id="GO:0006508">
    <property type="term" value="P:proteolysis"/>
    <property type="evidence" value="ECO:0007669"/>
    <property type="project" value="UniProtKB-KW"/>
</dbReference>
<keyword evidence="3" id="KW-0720">Serine protease</keyword>
<name>A0A8S1LZ76_PARPR</name>
<evidence type="ECO:0000313" key="6">
    <source>
        <dbReference type="Proteomes" id="UP000688137"/>
    </source>
</evidence>
<proteinExistence type="predicted"/>
<gene>
    <name evidence="5" type="ORF">PPRIM_AZ9-3.1.T0410229</name>
</gene>
<reference evidence="5" key="1">
    <citation type="submission" date="2021-01" db="EMBL/GenBank/DDBJ databases">
        <authorList>
            <consortium name="Genoscope - CEA"/>
            <person name="William W."/>
        </authorList>
    </citation>
    <scope>NUCLEOTIDE SEQUENCE</scope>
</reference>
<comment type="caution">
    <text evidence="5">The sequence shown here is derived from an EMBL/GenBank/DDBJ whole genome shotgun (WGS) entry which is preliminary data.</text>
</comment>
<evidence type="ECO:0000256" key="1">
    <source>
        <dbReference type="ARBA" id="ARBA00022670"/>
    </source>
</evidence>
<accession>A0A8S1LZ76</accession>
<dbReference type="GO" id="GO:0008236">
    <property type="term" value="F:serine-type peptidase activity"/>
    <property type="evidence" value="ECO:0007669"/>
    <property type="project" value="UniProtKB-KW"/>
</dbReference>
<evidence type="ECO:0000256" key="3">
    <source>
        <dbReference type="ARBA" id="ARBA00022825"/>
    </source>
</evidence>
<feature type="domain" description="Peptidase S49" evidence="4">
    <location>
        <begin position="71"/>
        <end position="216"/>
    </location>
</feature>
<evidence type="ECO:0000256" key="2">
    <source>
        <dbReference type="ARBA" id="ARBA00022801"/>
    </source>
</evidence>
<keyword evidence="2" id="KW-0378">Hydrolase</keyword>
<dbReference type="OMA" id="NDQIHEV"/>
<dbReference type="AlphaFoldDB" id="A0A8S1LZ76"/>
<dbReference type="PANTHER" id="PTHR42987:SF4">
    <property type="entry name" value="PROTEASE SOHB-RELATED"/>
    <property type="match status" value="1"/>
</dbReference>